<organism evidence="7 8">
    <name type="scientific">Luteimicrobium subarcticum</name>
    <dbReference type="NCBI Taxonomy" id="620910"/>
    <lineage>
        <taxon>Bacteria</taxon>
        <taxon>Bacillati</taxon>
        <taxon>Actinomycetota</taxon>
        <taxon>Actinomycetes</taxon>
        <taxon>Micrococcales</taxon>
        <taxon>Luteimicrobium</taxon>
    </lineage>
</organism>
<evidence type="ECO:0000256" key="1">
    <source>
        <dbReference type="ARBA" id="ARBA00022475"/>
    </source>
</evidence>
<dbReference type="Proteomes" id="UP000231586">
    <property type="component" value="Unassembled WGS sequence"/>
</dbReference>
<evidence type="ECO:0000313" key="8">
    <source>
        <dbReference type="Proteomes" id="UP000231586"/>
    </source>
</evidence>
<comment type="similarity">
    <text evidence="5">Belongs to the UPF0182 family.</text>
</comment>
<evidence type="ECO:0000313" key="7">
    <source>
        <dbReference type="EMBL" id="PJI94738.1"/>
    </source>
</evidence>
<evidence type="ECO:0000256" key="4">
    <source>
        <dbReference type="ARBA" id="ARBA00023136"/>
    </source>
</evidence>
<feature type="transmembrane region" description="Helical" evidence="5">
    <location>
        <begin position="118"/>
        <end position="139"/>
    </location>
</feature>
<dbReference type="PANTHER" id="PTHR39344:SF1">
    <property type="entry name" value="UPF0182 PROTEIN SLL1060"/>
    <property type="match status" value="1"/>
</dbReference>
<evidence type="ECO:0000256" key="6">
    <source>
        <dbReference type="SAM" id="MobiDB-lite"/>
    </source>
</evidence>
<proteinExistence type="inferred from homology"/>
<evidence type="ECO:0000256" key="5">
    <source>
        <dbReference type="HAMAP-Rule" id="MF_01600"/>
    </source>
</evidence>
<dbReference type="HAMAP" id="MF_01600">
    <property type="entry name" value="UPF0182"/>
    <property type="match status" value="1"/>
</dbReference>
<evidence type="ECO:0000256" key="2">
    <source>
        <dbReference type="ARBA" id="ARBA00022692"/>
    </source>
</evidence>
<feature type="transmembrane region" description="Helical" evidence="5">
    <location>
        <begin position="63"/>
        <end position="85"/>
    </location>
</feature>
<keyword evidence="8" id="KW-1185">Reference proteome</keyword>
<protein>
    <recommendedName>
        <fullName evidence="5">UPF0182 protein CLV34_0585</fullName>
    </recommendedName>
</protein>
<feature type="transmembrane region" description="Helical" evidence="5">
    <location>
        <begin position="293"/>
        <end position="312"/>
    </location>
</feature>
<dbReference type="NCBIfam" id="NF000825">
    <property type="entry name" value="PRK00068.1"/>
    <property type="match status" value="1"/>
</dbReference>
<keyword evidence="4 5" id="KW-0472">Membrane</keyword>
<comment type="caution">
    <text evidence="7">The sequence shown here is derived from an EMBL/GenBank/DDBJ whole genome shotgun (WGS) entry which is preliminary data.</text>
</comment>
<dbReference type="GO" id="GO:0005886">
    <property type="term" value="C:plasma membrane"/>
    <property type="evidence" value="ECO:0007669"/>
    <property type="project" value="UniProtKB-SubCell"/>
</dbReference>
<reference evidence="7 8" key="1">
    <citation type="submission" date="2017-11" db="EMBL/GenBank/DDBJ databases">
        <title>Genomic Encyclopedia of Archaeal and Bacterial Type Strains, Phase II (KMG-II): From Individual Species to Whole Genera.</title>
        <authorList>
            <person name="Goeker M."/>
        </authorList>
    </citation>
    <scope>NUCLEOTIDE SEQUENCE [LARGE SCALE GENOMIC DNA]</scope>
    <source>
        <strain evidence="7 8">DSM 22413</strain>
    </source>
</reference>
<dbReference type="GO" id="GO:0005576">
    <property type="term" value="C:extracellular region"/>
    <property type="evidence" value="ECO:0007669"/>
    <property type="project" value="TreeGrafter"/>
</dbReference>
<feature type="transmembrane region" description="Helical" evidence="5">
    <location>
        <begin position="21"/>
        <end position="43"/>
    </location>
</feature>
<feature type="transmembrane region" description="Helical" evidence="5">
    <location>
        <begin position="260"/>
        <end position="281"/>
    </location>
</feature>
<comment type="subcellular location">
    <subcellularLocation>
        <location evidence="5">Cell membrane</location>
        <topology evidence="5">Multi-pass membrane protein</topology>
    </subcellularLocation>
</comment>
<feature type="region of interest" description="Disordered" evidence="6">
    <location>
        <begin position="975"/>
        <end position="1010"/>
    </location>
</feature>
<sequence>MSFAPPSRPSRSGASAARRRSPLLVTLVVLVLVVIAVVVVSRLGTEVLWFDQVGYSNVLWTQWLTRGVLFLLGFLLMAGCVWLSITLAYRNRPIYAPSTPEQATLDQYREAIEPLRRVVTWGLPVLLGLFAGAATSGAWKTVQLAMHSVSFGVDDPQFHKDVSFYVFTLPFLRFVVGFLVAVAILSVIVAVATHYLYGGLRVGGAGGKGLHTTSAARVQLAVTGAVLLLLVAANYWLDRYSLMSSNGDKFAGAGYTDVNAVLPAKAILAGIAVIVALLFVLTAVRGDWRLPGIGLGLMVVAAIAIGGIYPAVVQRFQVNPNEQSKETPYIQRNIDATKAAYGLTDVDDSLYSATTEAKSGALSADARTTTQIRLLDPQVVSPSFRQIQQIKQYYNFPDTLAVDRYTIDGKSQDTVIAARELDLSGLGAGLQNWVNDHTVYTHGYGLVAAYGNTTTSDGKPSFFEKDIPTKGSLGDYEPRIYFGQGLPDYSIVGAPQGTDPWELDYPDDEGGQVNSTFSGDGGPDVGSLARKVMYAIRFGSEQILFSDRVTSDSQILYDRDPRERVHKVAPYLTLDGRSYPAVVDGRVQWIVDGYTTTDGYPYAARTALDAATSDAVTARSQSIEALAPQQVDYIRNSVKATVDAYDGHVTLYAFDPDDPVLKAWSKVFPSTIEPLSKMSGDLMSHVRYPEDLFKVQRTLLTRYHVDDAAKFFGGQDFWKVPDDPSTTGEATQQLQPPYYLTLQMPDQDSPSFSLTSTFVPGGTTDRQILTGFLSADADAGSTAGKVSPDYGKLRLLELPRNSSVPGPGQAQNNFNSDPAVANDVSLLKQGNSDVILGNLLTLPVGGGLVYVQPVYVQSKSGTAYPLLRNVLVGFGDKVGYAGTLDEALDQVFGGNSGATAGDADNAGKGGTAGGSDTGGPDTGGGGTSDGSDATASAQAQLDAALSEANQALKEGQAALAKSDFTAYGEAQQRLQQAVEDATAASDALDKAAAGSAATSTPTPTPTPTGG</sequence>
<feature type="compositionally biased region" description="Low complexity" evidence="6">
    <location>
        <begin position="980"/>
        <end position="1001"/>
    </location>
</feature>
<feature type="transmembrane region" description="Helical" evidence="5">
    <location>
        <begin position="171"/>
        <end position="197"/>
    </location>
</feature>
<dbReference type="OrthoDB" id="9763654at2"/>
<gene>
    <name evidence="7" type="ORF">CLV34_0585</name>
</gene>
<dbReference type="PANTHER" id="PTHR39344">
    <property type="entry name" value="UPF0182 PROTEIN SLL1060"/>
    <property type="match status" value="1"/>
</dbReference>
<dbReference type="AlphaFoldDB" id="A0A2M8WV07"/>
<feature type="compositionally biased region" description="Gly residues" evidence="6">
    <location>
        <begin position="907"/>
        <end position="928"/>
    </location>
</feature>
<dbReference type="InterPro" id="IPR005372">
    <property type="entry name" value="UPF0182"/>
</dbReference>
<feature type="region of interest" description="Disordered" evidence="6">
    <location>
        <begin position="900"/>
        <end position="939"/>
    </location>
</feature>
<feature type="transmembrane region" description="Helical" evidence="5">
    <location>
        <begin position="218"/>
        <end position="237"/>
    </location>
</feature>
<keyword evidence="1 5" id="KW-1003">Cell membrane</keyword>
<accession>A0A2M8WV07</accession>
<dbReference type="RefSeq" id="WP_100348710.1">
    <property type="nucleotide sequence ID" value="NZ_PGTZ01000006.1"/>
</dbReference>
<dbReference type="Pfam" id="PF03699">
    <property type="entry name" value="UPF0182"/>
    <property type="match status" value="1"/>
</dbReference>
<evidence type="ECO:0000256" key="3">
    <source>
        <dbReference type="ARBA" id="ARBA00022989"/>
    </source>
</evidence>
<keyword evidence="3 5" id="KW-1133">Transmembrane helix</keyword>
<name>A0A2M8WV07_9MICO</name>
<feature type="compositionally biased region" description="Low complexity" evidence="6">
    <location>
        <begin position="929"/>
        <end position="939"/>
    </location>
</feature>
<keyword evidence="2 5" id="KW-0812">Transmembrane</keyword>
<dbReference type="EMBL" id="PGTZ01000006">
    <property type="protein sequence ID" value="PJI94738.1"/>
    <property type="molecule type" value="Genomic_DNA"/>
</dbReference>